<accession>A0A382LKJ1</accession>
<evidence type="ECO:0000256" key="1">
    <source>
        <dbReference type="SAM" id="Phobius"/>
    </source>
</evidence>
<feature type="transmembrane region" description="Helical" evidence="1">
    <location>
        <begin position="69"/>
        <end position="87"/>
    </location>
</feature>
<sequence>MEKLIGVWIAAFLTLCIYSFLYRDNPFYRFAEHLFVGISVGYGIVLSIHQGLIPFAWAPFWQAITQWPPGWGLTKLIPIAIGLLFFARLIPSYAWLIRYPIAILMGIGSGLAIPNVMQADIFRQVHGTLTPFSQIHAGTLSGPEIFGAILMLIGVISTLTYFFFSVEHRGVVGGVSKVGILFLMIGFGSAFGNTVMGRVSLLIQRVEFLLQDWLHFI</sequence>
<reference evidence="2" key="1">
    <citation type="submission" date="2018-05" db="EMBL/GenBank/DDBJ databases">
        <authorList>
            <person name="Lanie J.A."/>
            <person name="Ng W.-L."/>
            <person name="Kazmierczak K.M."/>
            <person name="Andrzejewski T.M."/>
            <person name="Davidsen T.M."/>
            <person name="Wayne K.J."/>
            <person name="Tettelin H."/>
            <person name="Glass J.I."/>
            <person name="Rusch D."/>
            <person name="Podicherti R."/>
            <person name="Tsui H.-C.T."/>
            <person name="Winkler M.E."/>
        </authorList>
    </citation>
    <scope>NUCLEOTIDE SEQUENCE</scope>
</reference>
<feature type="transmembrane region" description="Helical" evidence="1">
    <location>
        <begin position="171"/>
        <end position="192"/>
    </location>
</feature>
<feature type="transmembrane region" description="Helical" evidence="1">
    <location>
        <begin position="6"/>
        <end position="22"/>
    </location>
</feature>
<dbReference type="AlphaFoldDB" id="A0A382LKJ1"/>
<protein>
    <submittedName>
        <fullName evidence="2">Uncharacterized protein</fullName>
    </submittedName>
</protein>
<gene>
    <name evidence="2" type="ORF">METZ01_LOCUS289960</name>
</gene>
<feature type="transmembrane region" description="Helical" evidence="1">
    <location>
        <begin position="99"/>
        <end position="117"/>
    </location>
</feature>
<keyword evidence="1" id="KW-0472">Membrane</keyword>
<feature type="transmembrane region" description="Helical" evidence="1">
    <location>
        <begin position="145"/>
        <end position="164"/>
    </location>
</feature>
<proteinExistence type="predicted"/>
<organism evidence="2">
    <name type="scientific">marine metagenome</name>
    <dbReference type="NCBI Taxonomy" id="408172"/>
    <lineage>
        <taxon>unclassified sequences</taxon>
        <taxon>metagenomes</taxon>
        <taxon>ecological metagenomes</taxon>
    </lineage>
</organism>
<name>A0A382LKJ1_9ZZZZ</name>
<feature type="transmembrane region" description="Helical" evidence="1">
    <location>
        <begin position="34"/>
        <end position="57"/>
    </location>
</feature>
<keyword evidence="1" id="KW-0812">Transmembrane</keyword>
<keyword evidence="1" id="KW-1133">Transmembrane helix</keyword>
<dbReference type="EMBL" id="UINC01087604">
    <property type="protein sequence ID" value="SVC37106.1"/>
    <property type="molecule type" value="Genomic_DNA"/>
</dbReference>
<evidence type="ECO:0000313" key="2">
    <source>
        <dbReference type="EMBL" id="SVC37106.1"/>
    </source>
</evidence>